<dbReference type="InterPro" id="IPR009796">
    <property type="entry name" value="DUF1366"/>
</dbReference>
<name>A0A0H1JAW7_STRAG</name>
<dbReference type="AlphaFoldDB" id="A0A0H1JAW7"/>
<reference evidence="1 2" key="1">
    <citation type="journal article" date="2015" name="PLoS ONE">
        <title>Genomic analysis reveals the molecular basis for capsule loss in the group B streptococcus population.</title>
        <authorList>
            <consortium name="DEVANI Consortium"/>
            <person name="Rosini R."/>
            <person name="Campisi E."/>
            <person name="De Chiara M."/>
            <person name="Tettelin H."/>
            <person name="Rinaudo D."/>
            <person name="Toniolo C."/>
            <person name="Metruccio M."/>
            <person name="Guidotti S."/>
            <person name="Sorensen U.B."/>
            <person name="Kilian M."/>
            <person name="Ramirez M."/>
            <person name="Janulczyk R."/>
            <person name="Donati C."/>
            <person name="Grandi G."/>
            <person name="Margarit I."/>
        </authorList>
    </citation>
    <scope>NUCLEOTIDE SEQUENCE [LARGE SCALE GENOMIC DNA]</scope>
    <source>
        <strain evidence="1 2">DK-B-USS-215</strain>
    </source>
</reference>
<organism evidence="1 2">
    <name type="scientific">Streptococcus agalactiae</name>
    <dbReference type="NCBI Taxonomy" id="1311"/>
    <lineage>
        <taxon>Bacteria</taxon>
        <taxon>Bacillati</taxon>
        <taxon>Bacillota</taxon>
        <taxon>Bacilli</taxon>
        <taxon>Lactobacillales</taxon>
        <taxon>Streptococcaceae</taxon>
        <taxon>Streptococcus</taxon>
    </lineage>
</organism>
<proteinExistence type="predicted"/>
<gene>
    <name evidence="1" type="ORF">WA04_00815</name>
</gene>
<accession>A0A0H1JAW7</accession>
<dbReference type="EMBL" id="LBKL01000011">
    <property type="protein sequence ID" value="KLL45496.1"/>
    <property type="molecule type" value="Genomic_DNA"/>
</dbReference>
<evidence type="ECO:0000313" key="1">
    <source>
        <dbReference type="EMBL" id="KLL45496.1"/>
    </source>
</evidence>
<dbReference type="RefSeq" id="WP_000494205.1">
    <property type="nucleotide sequence ID" value="NZ_CBCRTN010000001.1"/>
</dbReference>
<evidence type="ECO:0000313" key="2">
    <source>
        <dbReference type="Proteomes" id="UP000035346"/>
    </source>
</evidence>
<dbReference type="Pfam" id="PF07104">
    <property type="entry name" value="DUF1366"/>
    <property type="match status" value="1"/>
</dbReference>
<sequence length="109" mass="12196">MFTINTKFPQVLEDKSIMGVTAIVSVDLPHVKGNLTFDLPPESENKSFAETLEKCEQIFYDEKYKDKAQSEKMTELSTSTSTGTQTLINLISTLYAKEVLKDEDLIAIG</sequence>
<dbReference type="Proteomes" id="UP000035346">
    <property type="component" value="Unassembled WGS sequence"/>
</dbReference>
<comment type="caution">
    <text evidence="1">The sequence shown here is derived from an EMBL/GenBank/DDBJ whole genome shotgun (WGS) entry which is preliminary data.</text>
</comment>
<protein>
    <submittedName>
        <fullName evidence="1">Uncharacterized protein</fullName>
    </submittedName>
</protein>